<comment type="caution">
    <text evidence="1">The sequence shown here is derived from an EMBL/GenBank/DDBJ whole genome shotgun (WGS) entry which is preliminary data.</text>
</comment>
<evidence type="ECO:0000313" key="2">
    <source>
        <dbReference type="Proteomes" id="UP001152876"/>
    </source>
</evidence>
<dbReference type="EMBL" id="AOGK01000008">
    <property type="protein sequence ID" value="MDG5975703.1"/>
    <property type="molecule type" value="Genomic_DNA"/>
</dbReference>
<gene>
    <name evidence="1" type="ORF">H010_10596</name>
</gene>
<organism evidence="1 2">
    <name type="scientific">Hydrogenophaga taeniospiralis CCUG 15921</name>
    <dbReference type="NCBI Taxonomy" id="1281780"/>
    <lineage>
        <taxon>Bacteria</taxon>
        <taxon>Pseudomonadati</taxon>
        <taxon>Pseudomonadota</taxon>
        <taxon>Betaproteobacteria</taxon>
        <taxon>Burkholderiales</taxon>
        <taxon>Comamonadaceae</taxon>
        <taxon>Hydrogenophaga</taxon>
    </lineage>
</organism>
<name>A0A9X4P3U9_9BURK</name>
<sequence>MTTTQSDSNSAPLPQTLPVGRLEGREAFAGLVRQALACAAHEGWPRLVLSDPDFADWPLGERAVVESLQAWAGHGRHIQFMARDFAPLRQLHPRLVQWRTTWSHLVEAHACTGATGADLPSAIWSPGWTLERLDVLRCTLVASNDAERRVALRERLDACWHKGSPSFAATTLGL</sequence>
<keyword evidence="2" id="KW-1185">Reference proteome</keyword>
<accession>A0A9X4P3U9</accession>
<dbReference type="OrthoDB" id="8898236at2"/>
<protein>
    <submittedName>
        <fullName evidence="1">Uncharacterized protein</fullName>
    </submittedName>
</protein>
<reference evidence="1" key="1">
    <citation type="submission" date="2013-01" db="EMBL/GenBank/DDBJ databases">
        <title>Genome draft of Hydrogenophaga taeniospiralis 2K1.</title>
        <authorList>
            <person name="Gomila M."/>
            <person name="Lalucat J."/>
        </authorList>
    </citation>
    <scope>NUCLEOTIDE SEQUENCE</scope>
    <source>
        <strain evidence="1">CCUG 15921</strain>
    </source>
</reference>
<dbReference type="AlphaFoldDB" id="A0A9X4P3U9"/>
<proteinExistence type="predicted"/>
<dbReference type="RefSeq" id="WP_068166646.1">
    <property type="nucleotide sequence ID" value="NZ_AOGK01000008.1"/>
</dbReference>
<dbReference type="Proteomes" id="UP001152876">
    <property type="component" value="Unassembled WGS sequence"/>
</dbReference>
<evidence type="ECO:0000313" key="1">
    <source>
        <dbReference type="EMBL" id="MDG5975703.1"/>
    </source>
</evidence>